<dbReference type="EMBL" id="PGLQ01000003">
    <property type="protein sequence ID" value="PJM78891.1"/>
    <property type="molecule type" value="Genomic_DNA"/>
</dbReference>
<sequence length="286" mass="31555">MNKAMQALRNHTPVPNENCSLKRQSGGVRTARPLWWWLLAAFLAFAVIVTGAFVWQRSTRMTSQKIYDELVALDPNVTEAQLESQGYAYGGEAVDGWQGYSGGESYPWYFNPDQKRIDKFIDDVRAGRESVLKLVVRGVGPAQQVADDAQGGASSDDAGGISVRILWYDPNISADWAEKPSTLDPVTVHHDGKGQIREWWWRKGRIVTSDKRFARGIERTDDANTTYVLRHQPQVPATVTGGQSAATGDGRTGKTESDNSGATGEDTEKDETIIIEYDEVLYALGG</sequence>
<evidence type="ECO:0000313" key="3">
    <source>
        <dbReference type="EMBL" id="PJM78891.1"/>
    </source>
</evidence>
<dbReference type="AlphaFoldDB" id="A0A2M9HQ44"/>
<evidence type="ECO:0000256" key="2">
    <source>
        <dbReference type="SAM" id="Phobius"/>
    </source>
</evidence>
<name>A0A2M9HQ44_9BIFI</name>
<dbReference type="Proteomes" id="UP000228755">
    <property type="component" value="Unassembled WGS sequence"/>
</dbReference>
<keyword evidence="2" id="KW-0472">Membrane</keyword>
<accession>A0A2M9HQ44</accession>
<keyword evidence="2" id="KW-1133">Transmembrane helix</keyword>
<feature type="region of interest" description="Disordered" evidence="1">
    <location>
        <begin position="233"/>
        <end position="270"/>
    </location>
</feature>
<evidence type="ECO:0000313" key="4">
    <source>
        <dbReference type="Proteomes" id="UP000228755"/>
    </source>
</evidence>
<dbReference type="OrthoDB" id="3232753at2"/>
<gene>
    <name evidence="3" type="ORF">CUU80_05850</name>
</gene>
<comment type="caution">
    <text evidence="3">The sequence shown here is derived from an EMBL/GenBank/DDBJ whole genome shotgun (WGS) entry which is preliminary data.</text>
</comment>
<reference evidence="3 4" key="1">
    <citation type="submission" date="2017-11" db="EMBL/GenBank/DDBJ databases">
        <title>Draft genome sequences of strains TRE 1, TRE D, TRE H and TRI 7, isolated from tamarins, belonging to four potential novel Bifidobacterium species.</title>
        <authorList>
            <person name="Mattarelli P."/>
            <person name="Modesto M."/>
            <person name="Bonetti A."/>
            <person name="Puglisi E."/>
            <person name="Morelli L."/>
        </authorList>
    </citation>
    <scope>NUCLEOTIDE SEQUENCE [LARGE SCALE GENOMIC DNA]</scope>
    <source>
        <strain evidence="4">TRED</strain>
    </source>
</reference>
<evidence type="ECO:0000256" key="1">
    <source>
        <dbReference type="SAM" id="MobiDB-lite"/>
    </source>
</evidence>
<proteinExistence type="predicted"/>
<feature type="transmembrane region" description="Helical" evidence="2">
    <location>
        <begin position="34"/>
        <end position="55"/>
    </location>
</feature>
<organism evidence="3 4">
    <name type="scientific">Bifidobacterium scaligerum</name>
    <dbReference type="NCBI Taxonomy" id="2052656"/>
    <lineage>
        <taxon>Bacteria</taxon>
        <taxon>Bacillati</taxon>
        <taxon>Actinomycetota</taxon>
        <taxon>Actinomycetes</taxon>
        <taxon>Bifidobacteriales</taxon>
        <taxon>Bifidobacteriaceae</taxon>
        <taxon>Bifidobacterium</taxon>
    </lineage>
</organism>
<dbReference type="RefSeq" id="WP_100496434.1">
    <property type="nucleotide sequence ID" value="NZ_PGLQ01000003.1"/>
</dbReference>
<protein>
    <submittedName>
        <fullName evidence="3">Uncharacterized protein</fullName>
    </submittedName>
</protein>
<feature type="compositionally biased region" description="Polar residues" evidence="1">
    <location>
        <begin position="235"/>
        <end position="246"/>
    </location>
</feature>
<keyword evidence="4" id="KW-1185">Reference proteome</keyword>
<keyword evidence="2" id="KW-0812">Transmembrane</keyword>